<dbReference type="EMBL" id="MHOO01000009">
    <property type="protein sequence ID" value="OGZ64036.1"/>
    <property type="molecule type" value="Genomic_DNA"/>
</dbReference>
<evidence type="ECO:0000313" key="3">
    <source>
        <dbReference type="Proteomes" id="UP000176855"/>
    </source>
</evidence>
<name>A0A1G2HNI3_9BACT</name>
<feature type="transmembrane region" description="Helical" evidence="1">
    <location>
        <begin position="52"/>
        <end position="70"/>
    </location>
</feature>
<dbReference type="InterPro" id="IPR043993">
    <property type="entry name" value="T4SS_pilin"/>
</dbReference>
<keyword evidence="1" id="KW-0812">Transmembrane</keyword>
<gene>
    <name evidence="2" type="ORF">A2730_02990</name>
</gene>
<reference evidence="2 3" key="1">
    <citation type="journal article" date="2016" name="Nat. Commun.">
        <title>Thousands of microbial genomes shed light on interconnected biogeochemical processes in an aquifer system.</title>
        <authorList>
            <person name="Anantharaman K."/>
            <person name="Brown C.T."/>
            <person name="Hug L.A."/>
            <person name="Sharon I."/>
            <person name="Castelle C.J."/>
            <person name="Probst A.J."/>
            <person name="Thomas B.C."/>
            <person name="Singh A."/>
            <person name="Wilkins M.J."/>
            <person name="Karaoz U."/>
            <person name="Brodie E.L."/>
            <person name="Williams K.H."/>
            <person name="Hubbard S.S."/>
            <person name="Banfield J.F."/>
        </authorList>
    </citation>
    <scope>NUCLEOTIDE SEQUENCE [LARGE SCALE GENOMIC DNA]</scope>
</reference>
<keyword evidence="1" id="KW-0472">Membrane</keyword>
<dbReference type="STRING" id="1802202.A2730_02990"/>
<dbReference type="AlphaFoldDB" id="A0A1G2HNI3"/>
<evidence type="ECO:0000313" key="2">
    <source>
        <dbReference type="EMBL" id="OGZ64036.1"/>
    </source>
</evidence>
<organism evidence="2 3">
    <name type="scientific">Candidatus Staskawiczbacteria bacterium RIFCSPHIGHO2_01_FULL_39_25</name>
    <dbReference type="NCBI Taxonomy" id="1802202"/>
    <lineage>
        <taxon>Bacteria</taxon>
        <taxon>Candidatus Staskawicziibacteriota</taxon>
    </lineage>
</organism>
<proteinExistence type="predicted"/>
<protein>
    <submittedName>
        <fullName evidence="2">Uncharacterized protein</fullName>
    </submittedName>
</protein>
<evidence type="ECO:0000256" key="1">
    <source>
        <dbReference type="SAM" id="Phobius"/>
    </source>
</evidence>
<dbReference type="Proteomes" id="UP000176855">
    <property type="component" value="Unassembled WGS sequence"/>
</dbReference>
<sequence>MPIDINAIIYRFLDMVLWPIFGGLVIVMFIYAGILFVTAQGDPSKISTARKAVLWAVVGIIVAFVAFSAVKLMREILGV</sequence>
<accession>A0A1G2HNI3</accession>
<keyword evidence="1" id="KW-1133">Transmembrane helix</keyword>
<feature type="transmembrane region" description="Helical" evidence="1">
    <location>
        <begin position="20"/>
        <end position="40"/>
    </location>
</feature>
<comment type="caution">
    <text evidence="2">The sequence shown here is derived from an EMBL/GenBank/DDBJ whole genome shotgun (WGS) entry which is preliminary data.</text>
</comment>
<dbReference type="Pfam" id="PF18895">
    <property type="entry name" value="T4SS_pilin"/>
    <property type="match status" value="1"/>
</dbReference>